<feature type="domain" description="Methyl-accepting transducer" evidence="12">
    <location>
        <begin position="623"/>
        <end position="785"/>
    </location>
</feature>
<dbReference type="Gene3D" id="6.10.340.10">
    <property type="match status" value="1"/>
</dbReference>
<protein>
    <submittedName>
        <fullName evidence="14">Cache 3/Cache 2 fusion domain-containing protein</fullName>
    </submittedName>
</protein>
<keyword evidence="6" id="KW-0418">Kinase</keyword>
<proteinExistence type="inferred from homology"/>
<evidence type="ECO:0000313" key="14">
    <source>
        <dbReference type="EMBL" id="MDH5821418.1"/>
    </source>
</evidence>
<evidence type="ECO:0000256" key="5">
    <source>
        <dbReference type="ARBA" id="ARBA00022741"/>
    </source>
</evidence>
<comment type="subcellular location">
    <subcellularLocation>
        <location evidence="1">Membrane</location>
    </subcellularLocation>
</comment>
<dbReference type="PANTHER" id="PTHR43531">
    <property type="entry name" value="PROTEIN ICFG"/>
    <property type="match status" value="1"/>
</dbReference>
<reference evidence="14 15" key="1">
    <citation type="submission" date="2023-04" db="EMBL/GenBank/DDBJ databases">
        <title>Luteimonas endophyticus RD2P54.</title>
        <authorList>
            <person name="Sun J.-Q."/>
        </authorList>
    </citation>
    <scope>NUCLEOTIDE SEQUENCE [LARGE SCALE GENOMIC DNA]</scope>
    <source>
        <strain evidence="14 15">RD2P54</strain>
    </source>
</reference>
<evidence type="ECO:0000256" key="7">
    <source>
        <dbReference type="ARBA" id="ARBA00022840"/>
    </source>
</evidence>
<comment type="caution">
    <text evidence="14">The sequence shown here is derived from an EMBL/GenBank/DDBJ whole genome shotgun (WGS) entry which is preliminary data.</text>
</comment>
<dbReference type="CDD" id="cd00130">
    <property type="entry name" value="PAS"/>
    <property type="match status" value="1"/>
</dbReference>
<dbReference type="Gene3D" id="3.30.450.20">
    <property type="entry name" value="PAS domain"/>
    <property type="match status" value="1"/>
</dbReference>
<dbReference type="SUPFAM" id="SSF55785">
    <property type="entry name" value="PYP-like sensor domain (PAS domain)"/>
    <property type="match status" value="1"/>
</dbReference>
<sequence>MPAFRRFSLGAKLATVVAAILAGALLLLALLAYRQSAQGLQARADGDLAAATGLVQESVAMYDEALVTSTRHMAGLFEALLPQGELVLDPSQAVELGPTSAPSLSLGESALNLDFTAVDRFAEATGGVATLFARDGVDFVRITTSLRDAAGERVVGTRLDHAHPAYRLLQEGQAYTGPAHLFGNDYMTHYAPMRDAAGAIVGVLFVGQDATDGLSALRERVRSSATAGGGSFYLVELGADGQPGQVLVHNRHEGAALASLLPADDMAALGTLLSGEASSVRVALDGAAHQVSALAYAPRGWVVLGAEPVEAIESSLAALLRGIGAISLLALALGVGLMLLAVRRMVSRPLARAERVALDVAEGRLEGTIEIGPADEVGRLLGAMRRMRDDLRSRLERDRRVAAENLRVRTALDNVTANVMIADSDRRIVFVNRSLLSMLSGVETDLRRDLPHFRANELIGGSIDLFHRHPEHQARILDGLHGTHRAQIRVGGRTMRFVINPVVDDDGDRQGFVVEWADRTIEVEIEEEIAAIVGAAATGDLSGRVRLEGKEGFFGQLAERINALLGNATDGLGHVQRMLRALAEGDLGHRIEVELSGVYGEMKADANRTAEQLAEIVGRIRQASSAINTASTEIASGNSDLSRRTEQQAANLEETAASMEELTSTVKQNAEHARQANQLANGAASVASQGGEIVGQVVTTMRDIEQSSRRIADIISVIDGIAFQTNILALNAAVEAARAGEQGRGFAVVASEVRSLAQRSAGAAKEIKGLIEDSVGKVGDGSALV</sequence>
<dbReference type="InterPro" id="IPR003660">
    <property type="entry name" value="HAMP_dom"/>
</dbReference>
<evidence type="ECO:0000256" key="3">
    <source>
        <dbReference type="ARBA" id="ARBA00022553"/>
    </source>
</evidence>
<keyword evidence="3" id="KW-0597">Phosphoprotein</keyword>
<dbReference type="InterPro" id="IPR051310">
    <property type="entry name" value="MCP_chemotaxis"/>
</dbReference>
<keyword evidence="5" id="KW-0547">Nucleotide-binding</keyword>
<keyword evidence="8" id="KW-0902">Two-component regulatory system</keyword>
<evidence type="ECO:0000256" key="8">
    <source>
        <dbReference type="ARBA" id="ARBA00023012"/>
    </source>
</evidence>
<evidence type="ECO:0000256" key="9">
    <source>
        <dbReference type="ARBA" id="ARBA00029447"/>
    </source>
</evidence>
<keyword evidence="11" id="KW-0472">Membrane</keyword>
<dbReference type="Pfam" id="PF00015">
    <property type="entry name" value="MCPsignal"/>
    <property type="match status" value="1"/>
</dbReference>
<evidence type="ECO:0000256" key="10">
    <source>
        <dbReference type="PROSITE-ProRule" id="PRU00284"/>
    </source>
</evidence>
<dbReference type="CDD" id="cd06225">
    <property type="entry name" value="HAMP"/>
    <property type="match status" value="1"/>
</dbReference>
<dbReference type="PROSITE" id="PS50111">
    <property type="entry name" value="CHEMOTAXIS_TRANSDUC_2"/>
    <property type="match status" value="1"/>
</dbReference>
<evidence type="ECO:0000256" key="6">
    <source>
        <dbReference type="ARBA" id="ARBA00022777"/>
    </source>
</evidence>
<dbReference type="Pfam" id="PF17201">
    <property type="entry name" value="Cache_3-Cache_2"/>
    <property type="match status" value="1"/>
</dbReference>
<dbReference type="EMBL" id="JARXRM010000007">
    <property type="protein sequence ID" value="MDH5821418.1"/>
    <property type="molecule type" value="Genomic_DNA"/>
</dbReference>
<evidence type="ECO:0000256" key="2">
    <source>
        <dbReference type="ARBA" id="ARBA00022481"/>
    </source>
</evidence>
<dbReference type="CDD" id="cd11386">
    <property type="entry name" value="MCP_signal"/>
    <property type="match status" value="1"/>
</dbReference>
<dbReference type="InterPro" id="IPR004089">
    <property type="entry name" value="MCPsignal_dom"/>
</dbReference>
<keyword evidence="2" id="KW-0488">Methylation</keyword>
<keyword evidence="11" id="KW-1133">Transmembrane helix</keyword>
<dbReference type="Pfam" id="PF00672">
    <property type="entry name" value="HAMP"/>
    <property type="match status" value="1"/>
</dbReference>
<dbReference type="PROSITE" id="PS50885">
    <property type="entry name" value="HAMP"/>
    <property type="match status" value="2"/>
</dbReference>
<dbReference type="SMART" id="SM00304">
    <property type="entry name" value="HAMP"/>
    <property type="match status" value="2"/>
</dbReference>
<evidence type="ECO:0000256" key="11">
    <source>
        <dbReference type="SAM" id="Phobius"/>
    </source>
</evidence>
<dbReference type="SUPFAM" id="SSF158472">
    <property type="entry name" value="HAMP domain-like"/>
    <property type="match status" value="1"/>
</dbReference>
<feature type="domain" description="HAMP" evidence="13">
    <location>
        <begin position="566"/>
        <end position="618"/>
    </location>
</feature>
<organism evidence="14 15">
    <name type="scientific">Luteimonas endophytica</name>
    <dbReference type="NCBI Taxonomy" id="3042023"/>
    <lineage>
        <taxon>Bacteria</taxon>
        <taxon>Pseudomonadati</taxon>
        <taxon>Pseudomonadota</taxon>
        <taxon>Gammaproteobacteria</taxon>
        <taxon>Lysobacterales</taxon>
        <taxon>Lysobacteraceae</taxon>
        <taxon>Luteimonas</taxon>
    </lineage>
</organism>
<dbReference type="SUPFAM" id="SSF103190">
    <property type="entry name" value="Sensory domain-like"/>
    <property type="match status" value="1"/>
</dbReference>
<gene>
    <name evidence="14" type="ORF">QFW77_00215</name>
</gene>
<keyword evidence="10" id="KW-0807">Transducer</keyword>
<dbReference type="SMART" id="SM00283">
    <property type="entry name" value="MA"/>
    <property type="match status" value="1"/>
</dbReference>
<evidence type="ECO:0000313" key="15">
    <source>
        <dbReference type="Proteomes" id="UP001156940"/>
    </source>
</evidence>
<accession>A0ABT6J3L8</accession>
<evidence type="ECO:0000256" key="4">
    <source>
        <dbReference type="ARBA" id="ARBA00022679"/>
    </source>
</evidence>
<keyword evidence="7" id="KW-0067">ATP-binding</keyword>
<evidence type="ECO:0000256" key="1">
    <source>
        <dbReference type="ARBA" id="ARBA00004370"/>
    </source>
</evidence>
<comment type="similarity">
    <text evidence="9">Belongs to the methyl-accepting chemotaxis (MCP) protein family.</text>
</comment>
<dbReference type="InterPro" id="IPR035965">
    <property type="entry name" value="PAS-like_dom_sf"/>
</dbReference>
<dbReference type="SUPFAM" id="SSF58104">
    <property type="entry name" value="Methyl-accepting chemotaxis protein (MCP) signaling domain"/>
    <property type="match status" value="1"/>
</dbReference>
<feature type="non-terminal residue" evidence="14">
    <location>
        <position position="785"/>
    </location>
</feature>
<feature type="domain" description="HAMP" evidence="13">
    <location>
        <begin position="344"/>
        <end position="396"/>
    </location>
</feature>
<dbReference type="InterPro" id="IPR029151">
    <property type="entry name" value="Sensor-like_sf"/>
</dbReference>
<dbReference type="InterPro" id="IPR033462">
    <property type="entry name" value="Cache_3-Cache_2"/>
</dbReference>
<keyword evidence="15" id="KW-1185">Reference proteome</keyword>
<evidence type="ECO:0000259" key="13">
    <source>
        <dbReference type="PROSITE" id="PS50885"/>
    </source>
</evidence>
<evidence type="ECO:0000259" key="12">
    <source>
        <dbReference type="PROSITE" id="PS50111"/>
    </source>
</evidence>
<dbReference type="InterPro" id="IPR000014">
    <property type="entry name" value="PAS"/>
</dbReference>
<name>A0ABT6J3L8_9GAMM</name>
<dbReference type="Proteomes" id="UP001156940">
    <property type="component" value="Unassembled WGS sequence"/>
</dbReference>
<dbReference type="Gene3D" id="1.10.287.950">
    <property type="entry name" value="Methyl-accepting chemotaxis protein"/>
    <property type="match status" value="1"/>
</dbReference>
<dbReference type="Pfam" id="PF13188">
    <property type="entry name" value="PAS_8"/>
    <property type="match status" value="1"/>
</dbReference>
<feature type="transmembrane region" description="Helical" evidence="11">
    <location>
        <begin position="318"/>
        <end position="342"/>
    </location>
</feature>
<keyword evidence="4" id="KW-0808">Transferase</keyword>
<dbReference type="RefSeq" id="WP_280572121.1">
    <property type="nucleotide sequence ID" value="NZ_JARXRM010000007.1"/>
</dbReference>
<keyword evidence="11" id="KW-0812">Transmembrane</keyword>
<dbReference type="PANTHER" id="PTHR43531:SF14">
    <property type="entry name" value="METHYL-ACCEPTING CHEMOTAXIS PROTEIN I-RELATED"/>
    <property type="match status" value="1"/>
</dbReference>